<dbReference type="PANTHER" id="PTHR30203:SF21">
    <property type="entry name" value="OUTER MEMBRANE COMPONENT OF MULTIDRUG EFFLUX PUMP-RELATED"/>
    <property type="match status" value="1"/>
</dbReference>
<keyword evidence="2" id="KW-0812">Transmembrane</keyword>
<feature type="region of interest" description="Disordered" evidence="3">
    <location>
        <begin position="483"/>
        <end position="502"/>
    </location>
</feature>
<keyword evidence="2" id="KW-0472">Membrane</keyword>
<keyword evidence="5" id="KW-1185">Reference proteome</keyword>
<dbReference type="Gene3D" id="2.20.200.10">
    <property type="entry name" value="Outer membrane efflux proteins (OEP)"/>
    <property type="match status" value="1"/>
</dbReference>
<evidence type="ECO:0000256" key="1">
    <source>
        <dbReference type="ARBA" id="ARBA00007613"/>
    </source>
</evidence>
<evidence type="ECO:0000256" key="3">
    <source>
        <dbReference type="SAM" id="MobiDB-lite"/>
    </source>
</evidence>
<gene>
    <name evidence="4" type="ORF">WM40_07365</name>
</gene>
<dbReference type="Pfam" id="PF02321">
    <property type="entry name" value="OEP"/>
    <property type="match status" value="2"/>
</dbReference>
<dbReference type="SUPFAM" id="SSF56954">
    <property type="entry name" value="Outer membrane efflux proteins (OEP)"/>
    <property type="match status" value="1"/>
</dbReference>
<dbReference type="Proteomes" id="UP000033618">
    <property type="component" value="Unassembled WGS sequence"/>
</dbReference>
<keyword evidence="2" id="KW-0564">Palmitate</keyword>
<dbReference type="STRING" id="28092.WM40_07365"/>
<dbReference type="EMBL" id="LAQU01000005">
    <property type="protein sequence ID" value="KKB64345.1"/>
    <property type="molecule type" value="Genomic_DNA"/>
</dbReference>
<comment type="caution">
    <text evidence="4">The sequence shown here is derived from an EMBL/GenBank/DDBJ whole genome shotgun (WGS) entry which is preliminary data.</text>
</comment>
<sequence>MGSAALTMAVLGACTVGPNYRVPDTALIKQPVANRTLVETEHDIHASGSVARAANADPVPDQWWKLYDDPVLNGLIEEALRRNVDLRVATANLARAGAVLDVAQAQGGFGGNLELSAKRAQESAQQFLLTDKLPVTNESNFGLSVSYQFDLFGVLKRGVEAASANFDAVRAAGDTARITVVSQVVQAYLASCDAAEQEDIALKSLDLQDQSTQLARRLRDAGRGAQPNVTQSVTQQETLRAQLPKLAAQRRIAHYTLAALLGESPDALPKAIDACHETPRILTPLPVGDGAALLRRRPDVRRAERELAAATAKIGVAIGGLYPNISFGASAGVTGILEDSFRSPTQRWGFGPLISWELPANGARARIREARAGADVALAEFDKVVLNALRETQTRLATYAGDLGRLQALEDALASARQSRDQTHRFYLAGRGSFLSDLDATRTLTSVESQVAAARGKVAQDQVAVFLALGGGWQANQGMPLAGQEVQTPPTSQTAPTKGAATAGVTATPVSAISSAIATAP</sequence>
<dbReference type="PATRIC" id="fig|28092.6.peg.1744"/>
<dbReference type="InterPro" id="IPR010131">
    <property type="entry name" value="MdtP/NodT-like"/>
</dbReference>
<keyword evidence="2" id="KW-1134">Transmembrane beta strand</keyword>
<dbReference type="PANTHER" id="PTHR30203">
    <property type="entry name" value="OUTER MEMBRANE CATION EFFLUX PROTEIN"/>
    <property type="match status" value="1"/>
</dbReference>
<dbReference type="RefSeq" id="WP_046152534.1">
    <property type="nucleotide sequence ID" value="NZ_CADFGU010000003.1"/>
</dbReference>
<dbReference type="AlphaFoldDB" id="A0A0F5K328"/>
<name>A0A0F5K328_9BURK</name>
<dbReference type="GO" id="GO:0015562">
    <property type="term" value="F:efflux transmembrane transporter activity"/>
    <property type="evidence" value="ECO:0007669"/>
    <property type="project" value="InterPro"/>
</dbReference>
<keyword evidence="2" id="KW-0449">Lipoprotein</keyword>
<dbReference type="NCBIfam" id="TIGR01845">
    <property type="entry name" value="outer_NodT"/>
    <property type="match status" value="1"/>
</dbReference>
<proteinExistence type="inferred from homology"/>
<comment type="similarity">
    <text evidence="1 2">Belongs to the outer membrane factor (OMF) (TC 1.B.17) family.</text>
</comment>
<dbReference type="GO" id="GO:0005886">
    <property type="term" value="C:plasma membrane"/>
    <property type="evidence" value="ECO:0007669"/>
    <property type="project" value="UniProtKB-SubCell"/>
</dbReference>
<evidence type="ECO:0000313" key="4">
    <source>
        <dbReference type="EMBL" id="KKB64345.1"/>
    </source>
</evidence>
<dbReference type="OrthoDB" id="9770517at2"/>
<dbReference type="Gene3D" id="1.20.1600.10">
    <property type="entry name" value="Outer membrane efflux proteins (OEP)"/>
    <property type="match status" value="1"/>
</dbReference>
<evidence type="ECO:0000256" key="2">
    <source>
        <dbReference type="RuleBase" id="RU362097"/>
    </source>
</evidence>
<comment type="subcellular location">
    <subcellularLocation>
        <location evidence="2">Cell membrane</location>
        <topology evidence="2">Lipid-anchor</topology>
    </subcellularLocation>
</comment>
<dbReference type="InterPro" id="IPR003423">
    <property type="entry name" value="OMP_efflux"/>
</dbReference>
<organism evidence="4 5">
    <name type="scientific">Robbsia andropogonis</name>
    <dbReference type="NCBI Taxonomy" id="28092"/>
    <lineage>
        <taxon>Bacteria</taxon>
        <taxon>Pseudomonadati</taxon>
        <taxon>Pseudomonadota</taxon>
        <taxon>Betaproteobacteria</taxon>
        <taxon>Burkholderiales</taxon>
        <taxon>Burkholderiaceae</taxon>
        <taxon>Robbsia</taxon>
    </lineage>
</organism>
<reference evidence="4 5" key="1">
    <citation type="submission" date="2015-03" db="EMBL/GenBank/DDBJ databases">
        <title>Draft Genome Sequence of Burkholderia andropogonis type strain ICMP2807, isolated from Sorghum bicolor.</title>
        <authorList>
            <person name="Lopes-Santos L."/>
            <person name="Castro D.B."/>
            <person name="Ottoboni L.M."/>
            <person name="Park D."/>
            <person name="Weirc B.S."/>
            <person name="Destefano S.A."/>
        </authorList>
    </citation>
    <scope>NUCLEOTIDE SEQUENCE [LARGE SCALE GENOMIC DNA]</scope>
    <source>
        <strain evidence="4 5">ICMP2807</strain>
    </source>
</reference>
<protein>
    <submittedName>
        <fullName evidence="4">RND transporter</fullName>
    </submittedName>
</protein>
<accession>A0A0F5K328</accession>
<evidence type="ECO:0000313" key="5">
    <source>
        <dbReference type="Proteomes" id="UP000033618"/>
    </source>
</evidence>